<gene>
    <name evidence="1" type="ORF">HPF_04215</name>
</gene>
<keyword evidence="2" id="KW-1185">Reference proteome</keyword>
<reference evidence="1 2" key="1">
    <citation type="submission" date="2019-03" db="EMBL/GenBank/DDBJ databases">
        <authorList>
            <person name="Sebastian G."/>
            <person name="Baumann P."/>
            <person name="Ruckert C."/>
            <person name="Kalinowski J."/>
            <person name="Nebel B."/>
            <person name="Takors R."/>
            <person name="Blombach B."/>
        </authorList>
    </citation>
    <scope>NUCLEOTIDE SEQUENCE [LARGE SCALE GENOMIC DNA]</scope>
    <source>
        <strain evidence="1 2">DSM 1084</strain>
    </source>
</reference>
<dbReference type="RefSeq" id="WP_066158839.1">
    <property type="nucleotide sequence ID" value="NZ_CP037867.1"/>
</dbReference>
<dbReference type="InterPro" id="IPR049708">
    <property type="entry name" value="PP0621-like"/>
</dbReference>
<name>A0A4P6WX29_HYDPS</name>
<dbReference type="Proteomes" id="UP000293912">
    <property type="component" value="Chromosome"/>
</dbReference>
<dbReference type="NCBIfam" id="NF041023">
    <property type="entry name" value="PP0621_fam"/>
    <property type="match status" value="1"/>
</dbReference>
<protein>
    <recommendedName>
        <fullName evidence="3">MYND finger</fullName>
    </recommendedName>
</protein>
<accession>A0A4P6WX29</accession>
<proteinExistence type="predicted"/>
<evidence type="ECO:0008006" key="3">
    <source>
        <dbReference type="Google" id="ProtNLM"/>
    </source>
</evidence>
<dbReference type="KEGG" id="hpse:HPF_04215"/>
<evidence type="ECO:0000313" key="2">
    <source>
        <dbReference type="Proteomes" id="UP000293912"/>
    </source>
</evidence>
<sequence>MKYLLVLLVLLFAFWIWRNNRQTAERDDTPKPRAPRGPVAMIACTQCGTHVPEAEVVQGTRGRYCCAEHRRQHEASVR</sequence>
<organism evidence="1 2">
    <name type="scientific">Hydrogenophaga pseudoflava</name>
    <name type="common">Pseudomonas carboxydoflava</name>
    <dbReference type="NCBI Taxonomy" id="47421"/>
    <lineage>
        <taxon>Bacteria</taxon>
        <taxon>Pseudomonadati</taxon>
        <taxon>Pseudomonadota</taxon>
        <taxon>Betaproteobacteria</taxon>
        <taxon>Burkholderiales</taxon>
        <taxon>Comamonadaceae</taxon>
        <taxon>Hydrogenophaga</taxon>
    </lineage>
</organism>
<evidence type="ECO:0000313" key="1">
    <source>
        <dbReference type="EMBL" id="QBM26875.1"/>
    </source>
</evidence>
<dbReference type="EMBL" id="CP037867">
    <property type="protein sequence ID" value="QBM26875.1"/>
    <property type="molecule type" value="Genomic_DNA"/>
</dbReference>
<dbReference type="AlphaFoldDB" id="A0A4P6WX29"/>